<dbReference type="Proteomes" id="UP000540685">
    <property type="component" value="Unassembled WGS sequence"/>
</dbReference>
<reference evidence="2 3" key="1">
    <citation type="submission" date="2020-08" db="EMBL/GenBank/DDBJ databases">
        <title>Sequencing the genomes of 1000 actinobacteria strains.</title>
        <authorList>
            <person name="Klenk H.-P."/>
        </authorList>
    </citation>
    <scope>NUCLEOTIDE SEQUENCE [LARGE SCALE GENOMIC DNA]</scope>
    <source>
        <strain evidence="2 3">DSM 46887</strain>
    </source>
</reference>
<dbReference type="EMBL" id="JACHMP010000001">
    <property type="protein sequence ID" value="MBB5817106.1"/>
    <property type="molecule type" value="Genomic_DNA"/>
</dbReference>
<feature type="compositionally biased region" description="Basic and acidic residues" evidence="1">
    <location>
        <begin position="11"/>
        <end position="22"/>
    </location>
</feature>
<dbReference type="AlphaFoldDB" id="A0A7W9ME58"/>
<evidence type="ECO:0000313" key="2">
    <source>
        <dbReference type="EMBL" id="MBB5817106.1"/>
    </source>
</evidence>
<name>A0A7W9ME58_9ACTN</name>
<evidence type="ECO:0000256" key="1">
    <source>
        <dbReference type="SAM" id="MobiDB-lite"/>
    </source>
</evidence>
<comment type="caution">
    <text evidence="2">The sequence shown here is derived from an EMBL/GenBank/DDBJ whole genome shotgun (WGS) entry which is preliminary data.</text>
</comment>
<feature type="compositionally biased region" description="Polar residues" evidence="1">
    <location>
        <begin position="43"/>
        <end position="52"/>
    </location>
</feature>
<feature type="region of interest" description="Disordered" evidence="1">
    <location>
        <begin position="1"/>
        <end position="52"/>
    </location>
</feature>
<proteinExistence type="predicted"/>
<accession>A0A7W9ME58</accession>
<evidence type="ECO:0000313" key="3">
    <source>
        <dbReference type="Proteomes" id="UP000540685"/>
    </source>
</evidence>
<sequence length="52" mass="5374">MIRGNAPSSVEGRRRLIGRCRDSSASGPSMRPTFSAAGLSWLHSATGNGSGL</sequence>
<organism evidence="2 3">
    <name type="scientific">Streptosporangium becharense</name>
    <dbReference type="NCBI Taxonomy" id="1816182"/>
    <lineage>
        <taxon>Bacteria</taxon>
        <taxon>Bacillati</taxon>
        <taxon>Actinomycetota</taxon>
        <taxon>Actinomycetes</taxon>
        <taxon>Streptosporangiales</taxon>
        <taxon>Streptosporangiaceae</taxon>
        <taxon>Streptosporangium</taxon>
    </lineage>
</organism>
<protein>
    <submittedName>
        <fullName evidence="2">Uncharacterized protein</fullName>
    </submittedName>
</protein>
<gene>
    <name evidence="2" type="ORF">F4562_000168</name>
</gene>
<keyword evidence="3" id="KW-1185">Reference proteome</keyword>